<gene>
    <name evidence="9" type="ordered locus">Clocl_2944</name>
</gene>
<proteinExistence type="predicted"/>
<evidence type="ECO:0000256" key="6">
    <source>
        <dbReference type="SAM" id="MobiDB-lite"/>
    </source>
</evidence>
<dbReference type="Proteomes" id="UP000005435">
    <property type="component" value="Chromosome"/>
</dbReference>
<keyword evidence="10" id="KW-1185">Reference proteome</keyword>
<dbReference type="InterPro" id="IPR013783">
    <property type="entry name" value="Ig-like_fold"/>
</dbReference>
<feature type="domain" description="SLH" evidence="8">
    <location>
        <begin position="155"/>
        <end position="217"/>
    </location>
</feature>
<dbReference type="OrthoDB" id="1852644at2"/>
<feature type="domain" description="SLH" evidence="8">
    <location>
        <begin position="91"/>
        <end position="154"/>
    </location>
</feature>
<dbReference type="InterPro" id="IPR059100">
    <property type="entry name" value="TSP3_bac"/>
</dbReference>
<organism evidence="9 10">
    <name type="scientific">Acetivibrio clariflavus (strain DSM 19732 / NBRC 101661 / EBR45)</name>
    <name type="common">Clostridium clariflavum</name>
    <dbReference type="NCBI Taxonomy" id="720554"/>
    <lineage>
        <taxon>Bacteria</taxon>
        <taxon>Bacillati</taxon>
        <taxon>Bacillota</taxon>
        <taxon>Clostridia</taxon>
        <taxon>Eubacteriales</taxon>
        <taxon>Oscillospiraceae</taxon>
        <taxon>Acetivibrio</taxon>
    </lineage>
</organism>
<evidence type="ECO:0000259" key="7">
    <source>
        <dbReference type="PROSITE" id="PS50234"/>
    </source>
</evidence>
<feature type="domain" description="SLH" evidence="8">
    <location>
        <begin position="1228"/>
        <end position="1291"/>
    </location>
</feature>
<comment type="subcellular location">
    <subcellularLocation>
        <location evidence="1">Secreted</location>
    </subcellularLocation>
</comment>
<dbReference type="Gene3D" id="2.60.40.10">
    <property type="entry name" value="Immunoglobulins"/>
    <property type="match status" value="1"/>
</dbReference>
<feature type="domain" description="SLH" evidence="8">
    <location>
        <begin position="1360"/>
        <end position="1425"/>
    </location>
</feature>
<dbReference type="Pfam" id="PF00395">
    <property type="entry name" value="SLH"/>
    <property type="match status" value="5"/>
</dbReference>
<dbReference type="SMART" id="SM00327">
    <property type="entry name" value="VWA"/>
    <property type="match status" value="1"/>
</dbReference>
<dbReference type="eggNOG" id="COG1404">
    <property type="taxonomic scope" value="Bacteria"/>
</dbReference>
<dbReference type="InterPro" id="IPR022409">
    <property type="entry name" value="PKD/Chitinase_dom"/>
</dbReference>
<dbReference type="Pfam" id="PF00092">
    <property type="entry name" value="VWA"/>
    <property type="match status" value="1"/>
</dbReference>
<dbReference type="SUPFAM" id="SSF49299">
    <property type="entry name" value="PKD domain"/>
    <property type="match status" value="1"/>
</dbReference>
<dbReference type="InterPro" id="IPR051465">
    <property type="entry name" value="Cell_Envelope_Struct_Comp"/>
</dbReference>
<feature type="domain" description="SLH" evidence="8">
    <location>
        <begin position="1294"/>
        <end position="1357"/>
    </location>
</feature>
<keyword evidence="3" id="KW-0732">Signal</keyword>
<evidence type="ECO:0000313" key="10">
    <source>
        <dbReference type="Proteomes" id="UP000005435"/>
    </source>
</evidence>
<accession>G8LTJ5</accession>
<dbReference type="InterPro" id="IPR002035">
    <property type="entry name" value="VWF_A"/>
</dbReference>
<dbReference type="InterPro" id="IPR035986">
    <property type="entry name" value="PKD_dom_sf"/>
</dbReference>
<dbReference type="eggNOG" id="COG3055">
    <property type="taxonomic scope" value="Bacteria"/>
</dbReference>
<dbReference type="CDD" id="cd00198">
    <property type="entry name" value="vWFA"/>
    <property type="match status" value="1"/>
</dbReference>
<dbReference type="HOGENOM" id="CLU_252799_0_0_9"/>
<dbReference type="InterPro" id="IPR001119">
    <property type="entry name" value="SLH_dom"/>
</dbReference>
<keyword evidence="4" id="KW-0677">Repeat</keyword>
<dbReference type="KEGG" id="ccl:Clocl_2944"/>
<evidence type="ECO:0000256" key="1">
    <source>
        <dbReference type="ARBA" id="ARBA00004613"/>
    </source>
</evidence>
<reference evidence="10" key="1">
    <citation type="submission" date="2011-12" db="EMBL/GenBank/DDBJ databases">
        <title>Complete sequence of Clostridium clariflavum DSM 19732.</title>
        <authorList>
            <consortium name="US DOE Joint Genome Institute"/>
            <person name="Lucas S."/>
            <person name="Han J."/>
            <person name="Lapidus A."/>
            <person name="Cheng J.-F."/>
            <person name="Goodwin L."/>
            <person name="Pitluck S."/>
            <person name="Peters L."/>
            <person name="Teshima H."/>
            <person name="Detter J.C."/>
            <person name="Han C."/>
            <person name="Tapia R."/>
            <person name="Land M."/>
            <person name="Hauser L."/>
            <person name="Kyrpides N."/>
            <person name="Ivanova N."/>
            <person name="Pagani I."/>
            <person name="Kitzmiller T."/>
            <person name="Lynd L."/>
            <person name="Izquierdo J."/>
            <person name="Woyke T."/>
        </authorList>
    </citation>
    <scope>NUCLEOTIDE SEQUENCE [LARGE SCALE GENOMIC DNA]</scope>
    <source>
        <strain evidence="10">DSM 19732 / NBRC 101661 / EBR45</strain>
    </source>
</reference>
<dbReference type="SUPFAM" id="SSF53300">
    <property type="entry name" value="vWA-like"/>
    <property type="match status" value="1"/>
</dbReference>
<dbReference type="PROSITE" id="PS51272">
    <property type="entry name" value="SLH"/>
    <property type="match status" value="6"/>
</dbReference>
<evidence type="ECO:0000256" key="4">
    <source>
        <dbReference type="ARBA" id="ARBA00022737"/>
    </source>
</evidence>
<name>G8LTJ5_ACECE</name>
<dbReference type="CDD" id="cd00146">
    <property type="entry name" value="PKD"/>
    <property type="match status" value="1"/>
</dbReference>
<feature type="domain" description="SLH" evidence="8">
    <location>
        <begin position="30"/>
        <end position="90"/>
    </location>
</feature>
<feature type="domain" description="VWFA" evidence="7">
    <location>
        <begin position="640"/>
        <end position="820"/>
    </location>
</feature>
<feature type="compositionally biased region" description="Basic and acidic residues" evidence="6">
    <location>
        <begin position="254"/>
        <end position="272"/>
    </location>
</feature>
<dbReference type="eggNOG" id="COG5492">
    <property type="taxonomic scope" value="Bacteria"/>
</dbReference>
<dbReference type="SMART" id="SM00089">
    <property type="entry name" value="PKD"/>
    <property type="match status" value="1"/>
</dbReference>
<dbReference type="STRING" id="720554.Clocl_2944"/>
<keyword evidence="5" id="KW-0106">Calcium</keyword>
<dbReference type="eggNOG" id="COG2304">
    <property type="taxonomic scope" value="Bacteria"/>
</dbReference>
<dbReference type="PROSITE" id="PS00018">
    <property type="entry name" value="EF_HAND_1"/>
    <property type="match status" value="1"/>
</dbReference>
<evidence type="ECO:0000313" key="9">
    <source>
        <dbReference type="EMBL" id="AEV69490.1"/>
    </source>
</evidence>
<feature type="compositionally biased region" description="Low complexity" evidence="6">
    <location>
        <begin position="227"/>
        <end position="251"/>
    </location>
</feature>
<dbReference type="RefSeq" id="WP_014256039.1">
    <property type="nucleotide sequence ID" value="NC_016627.1"/>
</dbReference>
<dbReference type="PROSITE" id="PS50234">
    <property type="entry name" value="VWFA"/>
    <property type="match status" value="1"/>
</dbReference>
<evidence type="ECO:0000259" key="8">
    <source>
        <dbReference type="PROSITE" id="PS51272"/>
    </source>
</evidence>
<evidence type="ECO:0000256" key="5">
    <source>
        <dbReference type="ARBA" id="ARBA00022837"/>
    </source>
</evidence>
<evidence type="ECO:0000256" key="3">
    <source>
        <dbReference type="ARBA" id="ARBA00022729"/>
    </source>
</evidence>
<dbReference type="InterPro" id="IPR018247">
    <property type="entry name" value="EF_Hand_1_Ca_BS"/>
</dbReference>
<dbReference type="Gene3D" id="3.40.50.410">
    <property type="entry name" value="von Willebrand factor, type A domain"/>
    <property type="match status" value="1"/>
</dbReference>
<protein>
    <submittedName>
        <fullName evidence="9">Mg-chelatase subunit ChlD</fullName>
    </submittedName>
</protein>
<dbReference type="Pfam" id="PF18884">
    <property type="entry name" value="TSP3_bac"/>
    <property type="match status" value="1"/>
</dbReference>
<dbReference type="PANTHER" id="PTHR43308:SF5">
    <property type="entry name" value="S-LAYER PROTEIN _ PEPTIDOGLYCAN ENDO-BETA-N-ACETYLGLUCOSAMINIDASE"/>
    <property type="match status" value="1"/>
</dbReference>
<dbReference type="InterPro" id="IPR036465">
    <property type="entry name" value="vWFA_dom_sf"/>
</dbReference>
<dbReference type="EMBL" id="CP003065">
    <property type="protein sequence ID" value="AEV69490.1"/>
    <property type="molecule type" value="Genomic_DNA"/>
</dbReference>
<keyword evidence="2" id="KW-0964">Secreted</keyword>
<reference evidence="9 10" key="2">
    <citation type="journal article" date="2012" name="Stand. Genomic Sci.">
        <title>Complete Genome Sequence of Clostridium clariflavum DSM 19732.</title>
        <authorList>
            <person name="Izquierdo J.A."/>
            <person name="Goodwin L."/>
            <person name="Davenport K.W."/>
            <person name="Teshima H."/>
            <person name="Bruce D."/>
            <person name="Detter C."/>
            <person name="Tapia R."/>
            <person name="Han S."/>
            <person name="Land M."/>
            <person name="Hauser L."/>
            <person name="Jeffries C.D."/>
            <person name="Han J."/>
            <person name="Pitluck S."/>
            <person name="Nolan M."/>
            <person name="Chen A."/>
            <person name="Huntemann M."/>
            <person name="Mavromatis K."/>
            <person name="Mikhailova N."/>
            <person name="Liolios K."/>
            <person name="Woyke T."/>
            <person name="Lynd L.R."/>
        </authorList>
    </citation>
    <scope>NUCLEOTIDE SEQUENCE [LARGE SCALE GENOMIC DNA]</scope>
    <source>
        <strain evidence="10">DSM 19732 / NBRC 101661 / EBR45</strain>
    </source>
</reference>
<sequence length="1425" mass="159979" precursor="true">MYAKKRLLSFAMMIFFIFTQFLIVGAETPIGFNGFNDIEGHWAHSLIELNAKRGRIAGYEDGSFRPSQSVTRAEFVTMANKFFGKSGGEEFGCSFTDVNEDDWFFADVATAEKARYISGYPDGTFRPKALITREEAAVILCRLINFDPILNADKIKFTDSESISPWALGYVNRLAYDNMIKGYPDNTFMPKNPVTRAEAVVLLNNARVSLMEPPIYTPHITDSYNVSPSPSETATPSPTPSTTPSLTPSPTQKKASDKQTGSDKQTEKEPSKTYEPTPEVVNNNAPEIDAVHVSTYTAYKNEKVRLTAYTYDADNDILSYIWSAEGGTVEGNSETAVWTAPESLGVYNITLKVYDEKGGNASTSCTIKVVEPVYGMADPLDLIKDDGDEDGDNLLNSEEKLFRTNPFISDSDYDGLSDYEELKVYGTDPLKADSDSDGILDGAEVILKLDPNKESSDNVLKDGERVIDFKKDFIVSVSDSVYSWVRTSISSMSDETITFSQLFEEETSLAINKETKGTIEMSGSGNLISDIKISTVDNPLLCARPNVVGLPIKIESKLLNGLKPNDMTVTLFYDPSEVQSKGIDENDLRLYTYDPVSKKCSPIKNSTVDVENNTVTTVSCEMSTYVMGVQLEDTDFTKINLSLVVDMSENMLGVDYENTYRWKRQLENVISAVNDVSTVSLLQFTGSSYTIQELTRDKSTVLHLLNDMEYAYIPEKGDLLSGFAEGINVLDDAADGAKVMLILTATYNSSQKRELVDLANQAASKGIIVYIIDDTRNGNARELKEIVSITGGRYFHIDYHYSQANDIILDLNSVKVDESISMKNLNFAMASLSMAALQAPAKEWSLKLYDITKDSWSFRNHGSYLSPGGLCAGFVTTCIGNYYQVLPLSITTNTAIGNTTLSDSALEYLDYASWSLDFDPTRVFSLRGSPVDVDTEWRENRIAYNLRLFDDIFDYGKEPVDINIYNLTPTDNLSSTQDTLSNVRNVWGAFTDVREHAVRKAIESWHVIANTMLPNEFYRVRYVANDAVPMEVVKYIVDSLDRGDVLYVGVGADIGGHALLAYDQESDEELNTVTLHIYDCNTPYSEDNDDWMNCRVILTRNEGLNTYTATYLPWQSWAPITRFSVMKTSELLNYMYENSTYLEKVTYNADEDSYTLTTRLPVVDTRVQNYGNEDSPVCVVERINDTNFVIRPVNGLGKRLRDCGFQVEFNIQIHDGFKEWVTVFDHPETQLFTDVSISDWYYEYIKEVVKNGYMQGTGNKRFEPDLVVTRAQIITIALNMQGIDYNNHPALEEPGDPFTDVAPGSWYYKAVKVAKELGYVNGYPDGRFGPNDPVQRQHVATILVNILDSLKEPPEGYYELPMFSDEEDISNGHIRDVKKIAYNRGWEGFYTFISDTPEFRPTLNINRAEFAKIIYKIATLDGYMY</sequence>
<feature type="region of interest" description="Disordered" evidence="6">
    <location>
        <begin position="221"/>
        <end position="285"/>
    </location>
</feature>
<dbReference type="PANTHER" id="PTHR43308">
    <property type="entry name" value="OUTER MEMBRANE PROTEIN ALPHA-RELATED"/>
    <property type="match status" value="1"/>
</dbReference>
<evidence type="ECO:0000256" key="2">
    <source>
        <dbReference type="ARBA" id="ARBA00022525"/>
    </source>
</evidence>